<evidence type="ECO:0000256" key="11">
    <source>
        <dbReference type="ARBA" id="ARBA00049595"/>
    </source>
</evidence>
<sequence>MLSHVKKHIISKIIELADRPLEINIKTLRQLLTLGKYGNGEITFCLPKEAEKLLGKEISLSNFNSDSVIAKVYETNSSTPETKLISFAINKNYFIKTIFSFGINNATNREKEHVLVEYSSPNIAKPFHIGHLRSTIVGNFVANCAHKMFGKVTRLNYLGDWGAQVGYVKVGLDDLGVSDKQLNEDPISILYKAYVHAHSQPGNLEKAKQIFSELEDDTCSQEQRDFWERVRQITMQNLKETYLDLGITFDEYFYESDYRKARIKELLIKLENCGIAKKRQLDGLLVLCPSSKVEIPLLREDGSSLYLSRDIAAAFDRLKKYNDCSKMYYVVDKSQEQHLANVAEAIFSLTGRDVIKHVPFGRVTGVSSRKGTTLLLQDILEKATVAMALQQRASDNSRTDDPEVTKILAVTTLMIYILRQARCRDFVFNWDNAMQGKGDTGVKLQYTHCRLCSLEEICGVEAPTVCEPDLLTEPLLLEIILEIARSEEVIQFSMENMESSNLVSYLFKLCNLLSRSLRHIAVKGQPKDIAQQRLLVFLKARQTLAECMSLLGLKPLRQM</sequence>
<dbReference type="InterPro" id="IPR001412">
    <property type="entry name" value="aa-tRNA-synth_I_CS"/>
</dbReference>
<dbReference type="EC" id="6.1.1.19" evidence="2"/>
<keyword evidence="3 12" id="KW-0436">Ligase</keyword>
<dbReference type="Pfam" id="PF05746">
    <property type="entry name" value="DALR_1"/>
    <property type="match status" value="1"/>
</dbReference>
<dbReference type="GO" id="GO:0006420">
    <property type="term" value="P:arginyl-tRNA aminoacylation"/>
    <property type="evidence" value="ECO:0007669"/>
    <property type="project" value="InterPro"/>
</dbReference>
<dbReference type="OMA" id="YEFKWER"/>
<comment type="function">
    <text evidence="11">Catalyzes the attachment of arginine to tRNA(Arg) in a two-step reaction: arginine is first activated by ATP to form Arg-AMP and then transferred to the acceptor end of tRNA(Arg).</text>
</comment>
<comment type="similarity">
    <text evidence="1 12">Belongs to the class-I aminoacyl-tRNA synthetase family.</text>
</comment>
<accession>T1HAN4</accession>
<keyword evidence="5 12" id="KW-0067">ATP-binding</keyword>
<dbReference type="PRINTS" id="PR01038">
    <property type="entry name" value="TRNASYNTHARG"/>
</dbReference>
<evidence type="ECO:0000256" key="10">
    <source>
        <dbReference type="ARBA" id="ARBA00049339"/>
    </source>
</evidence>
<dbReference type="InterPro" id="IPR035684">
    <property type="entry name" value="ArgRS_core"/>
</dbReference>
<proteinExistence type="inferred from homology"/>
<dbReference type="InterPro" id="IPR008909">
    <property type="entry name" value="DALR_anticod-bd"/>
</dbReference>
<dbReference type="VEuPathDB" id="VectorBase:RPRC001089"/>
<dbReference type="STRING" id="13249.T1HAN4"/>
<dbReference type="EMBL" id="ACPB03012378">
    <property type="status" value="NOT_ANNOTATED_CDS"/>
    <property type="molecule type" value="Genomic_DNA"/>
</dbReference>
<dbReference type="SMART" id="SM00836">
    <property type="entry name" value="DALR_1"/>
    <property type="match status" value="1"/>
</dbReference>
<evidence type="ECO:0000256" key="12">
    <source>
        <dbReference type="RuleBase" id="RU363038"/>
    </source>
</evidence>
<dbReference type="FunCoup" id="T1HAN4">
    <property type="interactions" value="1311"/>
</dbReference>
<dbReference type="GO" id="GO:0032543">
    <property type="term" value="P:mitochondrial translation"/>
    <property type="evidence" value="ECO:0007669"/>
    <property type="project" value="TreeGrafter"/>
</dbReference>
<dbReference type="Pfam" id="PF00750">
    <property type="entry name" value="tRNA-synt_1d"/>
    <property type="match status" value="1"/>
</dbReference>
<evidence type="ECO:0000256" key="7">
    <source>
        <dbReference type="ARBA" id="ARBA00023146"/>
    </source>
</evidence>
<protein>
    <recommendedName>
        <fullName evidence="9">Probable arginine--tRNA ligase, mitochondrial</fullName>
        <ecNumber evidence="2">6.1.1.19</ecNumber>
    </recommendedName>
    <alternativeName>
        <fullName evidence="8">Arginyl-tRNA synthetase</fullName>
    </alternativeName>
</protein>
<evidence type="ECO:0000259" key="13">
    <source>
        <dbReference type="SMART" id="SM00836"/>
    </source>
</evidence>
<dbReference type="InterPro" id="IPR001278">
    <property type="entry name" value="Arg-tRNA-ligase"/>
</dbReference>
<evidence type="ECO:0000256" key="5">
    <source>
        <dbReference type="ARBA" id="ARBA00022840"/>
    </source>
</evidence>
<evidence type="ECO:0000313" key="14">
    <source>
        <dbReference type="EnsemblMetazoa" id="RPRC001089-PA"/>
    </source>
</evidence>
<evidence type="ECO:0000256" key="2">
    <source>
        <dbReference type="ARBA" id="ARBA00012837"/>
    </source>
</evidence>
<dbReference type="GO" id="GO:0005524">
    <property type="term" value="F:ATP binding"/>
    <property type="evidence" value="ECO:0007669"/>
    <property type="project" value="UniProtKB-KW"/>
</dbReference>
<dbReference type="Gene3D" id="1.10.730.10">
    <property type="entry name" value="Isoleucyl-tRNA Synthetase, Domain 1"/>
    <property type="match status" value="1"/>
</dbReference>
<dbReference type="FunFam" id="1.10.730.10:FF:000006">
    <property type="entry name" value="Arginyl-tRNA synthetase 2, mitochondrial"/>
    <property type="match status" value="1"/>
</dbReference>
<dbReference type="GO" id="GO:0005739">
    <property type="term" value="C:mitochondrion"/>
    <property type="evidence" value="ECO:0007669"/>
    <property type="project" value="TreeGrafter"/>
</dbReference>
<reference evidence="14" key="1">
    <citation type="submission" date="2015-05" db="UniProtKB">
        <authorList>
            <consortium name="EnsemblMetazoa"/>
        </authorList>
    </citation>
    <scope>IDENTIFICATION</scope>
</reference>
<dbReference type="AlphaFoldDB" id="T1HAN4"/>
<dbReference type="PANTHER" id="PTHR11956">
    <property type="entry name" value="ARGINYL-TRNA SYNTHETASE"/>
    <property type="match status" value="1"/>
</dbReference>
<organism evidence="14 15">
    <name type="scientific">Rhodnius prolixus</name>
    <name type="common">Triatomid bug</name>
    <dbReference type="NCBI Taxonomy" id="13249"/>
    <lineage>
        <taxon>Eukaryota</taxon>
        <taxon>Metazoa</taxon>
        <taxon>Ecdysozoa</taxon>
        <taxon>Arthropoda</taxon>
        <taxon>Hexapoda</taxon>
        <taxon>Insecta</taxon>
        <taxon>Pterygota</taxon>
        <taxon>Neoptera</taxon>
        <taxon>Paraneoptera</taxon>
        <taxon>Hemiptera</taxon>
        <taxon>Heteroptera</taxon>
        <taxon>Panheteroptera</taxon>
        <taxon>Cimicomorpha</taxon>
        <taxon>Reduviidae</taxon>
        <taxon>Triatominae</taxon>
        <taxon>Rhodnius</taxon>
    </lineage>
</organism>
<evidence type="ECO:0000256" key="1">
    <source>
        <dbReference type="ARBA" id="ARBA00005594"/>
    </source>
</evidence>
<dbReference type="InterPro" id="IPR009080">
    <property type="entry name" value="tRNAsynth_Ia_anticodon-bd"/>
</dbReference>
<feature type="domain" description="DALR anticodon binding" evidence="13">
    <location>
        <begin position="444"/>
        <end position="559"/>
    </location>
</feature>
<keyword evidence="15" id="KW-1185">Reference proteome</keyword>
<dbReference type="Proteomes" id="UP000015103">
    <property type="component" value="Unassembled WGS sequence"/>
</dbReference>
<evidence type="ECO:0000256" key="6">
    <source>
        <dbReference type="ARBA" id="ARBA00022917"/>
    </source>
</evidence>
<dbReference type="eggNOG" id="KOG1195">
    <property type="taxonomic scope" value="Eukaryota"/>
</dbReference>
<evidence type="ECO:0000256" key="9">
    <source>
        <dbReference type="ARBA" id="ARBA00039495"/>
    </source>
</evidence>
<evidence type="ECO:0000256" key="3">
    <source>
        <dbReference type="ARBA" id="ARBA00022598"/>
    </source>
</evidence>
<keyword evidence="4 12" id="KW-0547">Nucleotide-binding</keyword>
<dbReference type="InParanoid" id="T1HAN4"/>
<dbReference type="PROSITE" id="PS00178">
    <property type="entry name" value="AA_TRNA_LIGASE_I"/>
    <property type="match status" value="1"/>
</dbReference>
<dbReference type="InterPro" id="IPR014729">
    <property type="entry name" value="Rossmann-like_a/b/a_fold"/>
</dbReference>
<dbReference type="EMBL" id="ACPB03012379">
    <property type="status" value="NOT_ANNOTATED_CDS"/>
    <property type="molecule type" value="Genomic_DNA"/>
</dbReference>
<evidence type="ECO:0000256" key="8">
    <source>
        <dbReference type="ARBA" id="ARBA00033033"/>
    </source>
</evidence>
<dbReference type="SUPFAM" id="SSF47323">
    <property type="entry name" value="Anticodon-binding domain of a subclass of class I aminoacyl-tRNA synthetases"/>
    <property type="match status" value="1"/>
</dbReference>
<evidence type="ECO:0000313" key="15">
    <source>
        <dbReference type="Proteomes" id="UP000015103"/>
    </source>
</evidence>
<dbReference type="PANTHER" id="PTHR11956:SF11">
    <property type="entry name" value="ARGININE--TRNA LIGASE, MITOCHONDRIAL-RELATED"/>
    <property type="match status" value="1"/>
</dbReference>
<dbReference type="HOGENOM" id="CLU_006406_6_2_1"/>
<dbReference type="EnsemblMetazoa" id="RPRC001089-RA">
    <property type="protein sequence ID" value="RPRC001089-PA"/>
    <property type="gene ID" value="RPRC001089"/>
</dbReference>
<name>T1HAN4_RHOPR</name>
<dbReference type="GO" id="GO:0004814">
    <property type="term" value="F:arginine-tRNA ligase activity"/>
    <property type="evidence" value="ECO:0007669"/>
    <property type="project" value="UniProtKB-EC"/>
</dbReference>
<dbReference type="SUPFAM" id="SSF52374">
    <property type="entry name" value="Nucleotidylyl transferase"/>
    <property type="match status" value="1"/>
</dbReference>
<comment type="catalytic activity">
    <reaction evidence="10">
        <text>tRNA(Arg) + L-arginine + ATP = L-arginyl-tRNA(Arg) + AMP + diphosphate</text>
        <dbReference type="Rhea" id="RHEA:20301"/>
        <dbReference type="Rhea" id="RHEA-COMP:9658"/>
        <dbReference type="Rhea" id="RHEA-COMP:9673"/>
        <dbReference type="ChEBI" id="CHEBI:30616"/>
        <dbReference type="ChEBI" id="CHEBI:32682"/>
        <dbReference type="ChEBI" id="CHEBI:33019"/>
        <dbReference type="ChEBI" id="CHEBI:78442"/>
        <dbReference type="ChEBI" id="CHEBI:78513"/>
        <dbReference type="ChEBI" id="CHEBI:456215"/>
        <dbReference type="EC" id="6.1.1.19"/>
    </reaction>
</comment>
<keyword evidence="7 12" id="KW-0030">Aminoacyl-tRNA synthetase</keyword>
<dbReference type="NCBIfam" id="TIGR00456">
    <property type="entry name" value="argS"/>
    <property type="match status" value="1"/>
</dbReference>
<keyword evidence="6 12" id="KW-0648">Protein biosynthesis</keyword>
<evidence type="ECO:0000256" key="4">
    <source>
        <dbReference type="ARBA" id="ARBA00022741"/>
    </source>
</evidence>
<dbReference type="Gene3D" id="3.40.50.620">
    <property type="entry name" value="HUPs"/>
    <property type="match status" value="1"/>
</dbReference>